<accession>A0A841K086</accession>
<feature type="region of interest" description="Disordered" evidence="1">
    <location>
        <begin position="406"/>
        <end position="434"/>
    </location>
</feature>
<evidence type="ECO:0000313" key="3">
    <source>
        <dbReference type="EMBL" id="MBB6147163.1"/>
    </source>
</evidence>
<evidence type="ECO:0000256" key="2">
    <source>
        <dbReference type="SAM" id="SignalP"/>
    </source>
</evidence>
<dbReference type="AlphaFoldDB" id="A0A841K086"/>
<feature type="signal peptide" evidence="2">
    <location>
        <begin position="1"/>
        <end position="23"/>
    </location>
</feature>
<comment type="caution">
    <text evidence="3">The sequence shown here is derived from an EMBL/GenBank/DDBJ whole genome shotgun (WGS) entry which is preliminary data.</text>
</comment>
<feature type="chain" id="PRO_5032486341" evidence="2">
    <location>
        <begin position="24"/>
        <end position="472"/>
    </location>
</feature>
<dbReference type="Proteomes" id="UP000538666">
    <property type="component" value="Unassembled WGS sequence"/>
</dbReference>
<protein>
    <submittedName>
        <fullName evidence="3">Uncharacterized protein</fullName>
    </submittedName>
</protein>
<organism evidence="3 4">
    <name type="scientific">Silvibacterium bohemicum</name>
    <dbReference type="NCBI Taxonomy" id="1577686"/>
    <lineage>
        <taxon>Bacteria</taxon>
        <taxon>Pseudomonadati</taxon>
        <taxon>Acidobacteriota</taxon>
        <taxon>Terriglobia</taxon>
        <taxon>Terriglobales</taxon>
        <taxon>Acidobacteriaceae</taxon>
        <taxon>Silvibacterium</taxon>
    </lineage>
</organism>
<keyword evidence="2" id="KW-0732">Signal</keyword>
<evidence type="ECO:0000313" key="4">
    <source>
        <dbReference type="Proteomes" id="UP000538666"/>
    </source>
</evidence>
<dbReference type="RefSeq" id="WP_197081885.1">
    <property type="nucleotide sequence ID" value="NZ_JACHEK010000012.1"/>
</dbReference>
<sequence length="472" mass="50649">MTRSARSIFLLVLLSITVAPLHARVTRVDIASRTDVLNGQSFGAAGAYERVSGRIYFSLAVANPHNQGIVDLRNAVNLKDGEVEFSSDFVAIRPKDPAKSNGSMILEIPNRGKRIIVAFIDGGDADVAKDAGDAWLLRKGYTIVSLGWEWDATGPGALRFYAPIAKEDGKTITGLLRGDLMPSKVMAEIPLGHLVLGNIGGTEYPVSAPDDPRNTLTVRDSPDAQRTAIPRSEWQFAHTVDGKLAPSDRYIHLNGGFLPGKIYEYVYVAADPVIAGGAFAAVRDLASYAKHAPDSIVPVARVYGQGISQDGRFLRDFLYEGFNADEDGKIALDGSLLTSPEPAAAVSTTASRSPRAMGNRPHLSFSPPTSFPSPIFPSVIQSQKKPADCSTALPLTKSYRISFSPTPLSNTGAVPPPLSTSARTENTTHPSRTTYASITSPVCSISPVLFRPHEAKMTFSVSSRSRRSPIDT</sequence>
<proteinExistence type="predicted"/>
<name>A0A841K086_9BACT</name>
<keyword evidence="4" id="KW-1185">Reference proteome</keyword>
<gene>
    <name evidence="3" type="ORF">HNQ77_005148</name>
</gene>
<feature type="region of interest" description="Disordered" evidence="1">
    <location>
        <begin position="343"/>
        <end position="364"/>
    </location>
</feature>
<evidence type="ECO:0000256" key="1">
    <source>
        <dbReference type="SAM" id="MobiDB-lite"/>
    </source>
</evidence>
<dbReference type="EMBL" id="JACHEK010000012">
    <property type="protein sequence ID" value="MBB6147163.1"/>
    <property type="molecule type" value="Genomic_DNA"/>
</dbReference>
<feature type="compositionally biased region" description="Polar residues" evidence="1">
    <location>
        <begin position="419"/>
        <end position="434"/>
    </location>
</feature>
<reference evidence="3 4" key="1">
    <citation type="submission" date="2020-08" db="EMBL/GenBank/DDBJ databases">
        <title>Genomic Encyclopedia of Type Strains, Phase IV (KMG-IV): sequencing the most valuable type-strain genomes for metagenomic binning, comparative biology and taxonomic classification.</title>
        <authorList>
            <person name="Goeker M."/>
        </authorList>
    </citation>
    <scope>NUCLEOTIDE SEQUENCE [LARGE SCALE GENOMIC DNA]</scope>
    <source>
        <strain evidence="3 4">DSM 103733</strain>
    </source>
</reference>